<sequence>MKMDFQQQEETSYQTLDPQVAEDSTSSPVEETVSEHIQECVGLSELELIPSPRQPRFTSQFVLPSYTLTTSISGKVNQPANYQGDSILGNWELSTGEELETS</sequence>
<dbReference type="EMBL" id="JAPUUL010001857">
    <property type="protein sequence ID" value="KAJ8126440.1"/>
    <property type="molecule type" value="Genomic_DNA"/>
</dbReference>
<reference evidence="1" key="1">
    <citation type="submission" date="2022-12" db="EMBL/GenBank/DDBJ databases">
        <title>Genome Sequence of Lasiodiplodia mahajangana.</title>
        <authorList>
            <person name="Buettner E."/>
        </authorList>
    </citation>
    <scope>NUCLEOTIDE SEQUENCE</scope>
    <source>
        <strain evidence="1">VT137</strain>
    </source>
</reference>
<organism evidence="1 2">
    <name type="scientific">Lasiodiplodia mahajangana</name>
    <dbReference type="NCBI Taxonomy" id="1108764"/>
    <lineage>
        <taxon>Eukaryota</taxon>
        <taxon>Fungi</taxon>
        <taxon>Dikarya</taxon>
        <taxon>Ascomycota</taxon>
        <taxon>Pezizomycotina</taxon>
        <taxon>Dothideomycetes</taxon>
        <taxon>Dothideomycetes incertae sedis</taxon>
        <taxon>Botryosphaeriales</taxon>
        <taxon>Botryosphaeriaceae</taxon>
        <taxon>Lasiodiplodia</taxon>
    </lineage>
</organism>
<protein>
    <submittedName>
        <fullName evidence="1">Uncharacterized protein</fullName>
    </submittedName>
</protein>
<name>A0ACC2JG16_9PEZI</name>
<comment type="caution">
    <text evidence="1">The sequence shown here is derived from an EMBL/GenBank/DDBJ whole genome shotgun (WGS) entry which is preliminary data.</text>
</comment>
<accession>A0ACC2JG16</accession>
<gene>
    <name evidence="1" type="ORF">O1611_g7200</name>
</gene>
<evidence type="ECO:0000313" key="1">
    <source>
        <dbReference type="EMBL" id="KAJ8126440.1"/>
    </source>
</evidence>
<keyword evidence="2" id="KW-1185">Reference proteome</keyword>
<dbReference type="Proteomes" id="UP001153332">
    <property type="component" value="Unassembled WGS sequence"/>
</dbReference>
<evidence type="ECO:0000313" key="2">
    <source>
        <dbReference type="Proteomes" id="UP001153332"/>
    </source>
</evidence>
<proteinExistence type="predicted"/>